<proteinExistence type="predicted"/>
<evidence type="ECO:0000313" key="4">
    <source>
        <dbReference type="Proteomes" id="UP001596500"/>
    </source>
</evidence>
<protein>
    <submittedName>
        <fullName evidence="3">Uncharacterized protein</fullName>
    </submittedName>
</protein>
<accession>A0ABW2RQD1</accession>
<evidence type="ECO:0000256" key="1">
    <source>
        <dbReference type="SAM" id="Coils"/>
    </source>
</evidence>
<dbReference type="EMBL" id="JBHTBW010000081">
    <property type="protein sequence ID" value="MFC7443146.1"/>
    <property type="molecule type" value="Genomic_DNA"/>
</dbReference>
<comment type="caution">
    <text evidence="3">The sequence shown here is derived from an EMBL/GenBank/DDBJ whole genome shotgun (WGS) entry which is preliminary data.</text>
</comment>
<feature type="transmembrane region" description="Helical" evidence="2">
    <location>
        <begin position="130"/>
        <end position="152"/>
    </location>
</feature>
<feature type="coiled-coil region" evidence="1">
    <location>
        <begin position="164"/>
        <end position="195"/>
    </location>
</feature>
<feature type="transmembrane region" description="Helical" evidence="2">
    <location>
        <begin position="88"/>
        <end position="110"/>
    </location>
</feature>
<keyword evidence="2" id="KW-0812">Transmembrane</keyword>
<dbReference type="Proteomes" id="UP001596500">
    <property type="component" value="Unassembled WGS sequence"/>
</dbReference>
<keyword evidence="2" id="KW-1133">Transmembrane helix</keyword>
<dbReference type="RefSeq" id="WP_379867475.1">
    <property type="nucleotide sequence ID" value="NZ_JBHTBW010000081.1"/>
</dbReference>
<keyword evidence="1" id="KW-0175">Coiled coil</keyword>
<sequence length="209" mass="24682">MNRYIHAKEIEEYLYCVEYWRLSDTKRKSEELDIIEMENEQDEWMITQGEIFHPPVLPEIPEPAYLPPNKPAPIMEVPWEPSWGFEEFTYVGMAVGVVSAVVNFVVNLVHIFNDFGWSSILELIISPFKAIFYGVVIGIGSILVAYIIFLLLKLIAKSRRKKVEEQFKQKLKELMVKYNEKLKEYDAEYEKRMEEFYEKQEAVALGRVW</sequence>
<reference evidence="4" key="1">
    <citation type="journal article" date="2019" name="Int. J. Syst. Evol. Microbiol.">
        <title>The Global Catalogue of Microorganisms (GCM) 10K type strain sequencing project: providing services to taxonomists for standard genome sequencing and annotation.</title>
        <authorList>
            <consortium name="The Broad Institute Genomics Platform"/>
            <consortium name="The Broad Institute Genome Sequencing Center for Infectious Disease"/>
            <person name="Wu L."/>
            <person name="Ma J."/>
        </authorList>
    </citation>
    <scope>NUCLEOTIDE SEQUENCE [LARGE SCALE GENOMIC DNA]</scope>
    <source>
        <strain evidence="4">CGMCC 1.12942</strain>
    </source>
</reference>
<organism evidence="3 4">
    <name type="scientific">Laceyella putida</name>
    <dbReference type="NCBI Taxonomy" id="110101"/>
    <lineage>
        <taxon>Bacteria</taxon>
        <taxon>Bacillati</taxon>
        <taxon>Bacillota</taxon>
        <taxon>Bacilli</taxon>
        <taxon>Bacillales</taxon>
        <taxon>Thermoactinomycetaceae</taxon>
        <taxon>Laceyella</taxon>
    </lineage>
</organism>
<gene>
    <name evidence="3" type="ORF">ACFQNG_18945</name>
</gene>
<keyword evidence="2" id="KW-0472">Membrane</keyword>
<keyword evidence="4" id="KW-1185">Reference proteome</keyword>
<evidence type="ECO:0000256" key="2">
    <source>
        <dbReference type="SAM" id="Phobius"/>
    </source>
</evidence>
<evidence type="ECO:0000313" key="3">
    <source>
        <dbReference type="EMBL" id="MFC7443146.1"/>
    </source>
</evidence>
<name>A0ABW2RQD1_9BACL</name>